<protein>
    <submittedName>
        <fullName evidence="1">Uncharacterized protein</fullName>
    </submittedName>
</protein>
<dbReference type="EMBL" id="MEIS01000058">
    <property type="protein sequence ID" value="PIT58198.1"/>
    <property type="molecule type" value="Genomic_DNA"/>
</dbReference>
<sequence length="75" mass="8866">MENQFIYEDNKYEVFDGKIKKSVAEIYTQGHYSINKGYVELHFRAEASDGHCVKLYFNLQVRRAKFRKKRAASIS</sequence>
<dbReference type="Proteomes" id="UP000229434">
    <property type="component" value="Unassembled WGS sequence"/>
</dbReference>
<proteinExistence type="predicted"/>
<gene>
    <name evidence="1" type="ORF">BHC49_02420</name>
</gene>
<evidence type="ECO:0000313" key="1">
    <source>
        <dbReference type="EMBL" id="PIT58198.1"/>
    </source>
</evidence>
<organism evidence="1 2">
    <name type="scientific">Snodgrassella alvi</name>
    <dbReference type="NCBI Taxonomy" id="1196083"/>
    <lineage>
        <taxon>Bacteria</taxon>
        <taxon>Pseudomonadati</taxon>
        <taxon>Pseudomonadota</taxon>
        <taxon>Betaproteobacteria</taxon>
        <taxon>Neisseriales</taxon>
        <taxon>Neisseriaceae</taxon>
        <taxon>Snodgrassella</taxon>
    </lineage>
</organism>
<evidence type="ECO:0000313" key="2">
    <source>
        <dbReference type="Proteomes" id="UP000229434"/>
    </source>
</evidence>
<reference evidence="1 2" key="1">
    <citation type="journal article" date="2017" name="MBio">
        <title>Type VI secretion-mediated competition in the bee gut microbiome.</title>
        <authorList>
            <person name="Steele M.I."/>
            <person name="Kwong W.K."/>
            <person name="Powell J.E."/>
            <person name="Whiteley M."/>
            <person name="Moran N.A."/>
        </authorList>
    </citation>
    <scope>NUCLEOTIDE SEQUENCE [LARGE SCALE GENOMIC DNA]</scope>
    <source>
        <strain evidence="1 2">Nev3CBA3</strain>
    </source>
</reference>
<name>A0A2N9Y0B4_9NEIS</name>
<dbReference type="AlphaFoldDB" id="A0A2N9Y0B4"/>
<comment type="caution">
    <text evidence="1">The sequence shown here is derived from an EMBL/GenBank/DDBJ whole genome shotgun (WGS) entry which is preliminary data.</text>
</comment>
<accession>A0A2N9Y0B4</accession>